<dbReference type="PROSITE" id="PS50812">
    <property type="entry name" value="PWWP"/>
    <property type="match status" value="1"/>
</dbReference>
<keyword evidence="4" id="KW-0805">Transcription regulation</keyword>
<evidence type="ECO:0000313" key="11">
    <source>
        <dbReference type="EMBL" id="MPA41120.1"/>
    </source>
</evidence>
<dbReference type="PANTHER" id="PTHR12550:SF49">
    <property type="entry name" value="PROTEIN HUA2-LIKE 2-RELATED"/>
    <property type="match status" value="1"/>
</dbReference>
<dbReference type="PANTHER" id="PTHR12550">
    <property type="entry name" value="HEPATOMA-DERIVED GROWTH FACTOR-RELATED"/>
    <property type="match status" value="1"/>
</dbReference>
<accession>A0A5B6ZAG8</accession>
<proteinExistence type="predicted"/>
<name>A0A5B6ZAG8_DAVIN</name>
<dbReference type="SMART" id="SM00582">
    <property type="entry name" value="RPR"/>
    <property type="match status" value="1"/>
</dbReference>
<feature type="region of interest" description="Disordered" evidence="8">
    <location>
        <begin position="277"/>
        <end position="336"/>
    </location>
</feature>
<dbReference type="Gene3D" id="1.25.40.90">
    <property type="match status" value="1"/>
</dbReference>
<feature type="region of interest" description="Disordered" evidence="8">
    <location>
        <begin position="1163"/>
        <end position="1201"/>
    </location>
</feature>
<protein>
    <submittedName>
        <fullName evidence="11">Putative HUA2-like protein 3</fullName>
    </submittedName>
</protein>
<feature type="compositionally biased region" description="Basic and acidic residues" evidence="8">
    <location>
        <begin position="1102"/>
        <end position="1111"/>
    </location>
</feature>
<feature type="compositionally biased region" description="Polar residues" evidence="8">
    <location>
        <begin position="316"/>
        <end position="329"/>
    </location>
</feature>
<feature type="compositionally biased region" description="Basic and acidic residues" evidence="8">
    <location>
        <begin position="284"/>
        <end position="295"/>
    </location>
</feature>
<keyword evidence="7" id="KW-0539">Nucleus</keyword>
<dbReference type="SUPFAM" id="SSF63748">
    <property type="entry name" value="Tudor/PWWP/MBT"/>
    <property type="match status" value="1"/>
</dbReference>
<evidence type="ECO:0000256" key="5">
    <source>
        <dbReference type="ARBA" id="ARBA00023089"/>
    </source>
</evidence>
<dbReference type="InterPro" id="IPR008942">
    <property type="entry name" value="ENTH_VHS"/>
</dbReference>
<dbReference type="CDD" id="cd20147">
    <property type="entry name" value="PWWP_HULK"/>
    <property type="match status" value="1"/>
</dbReference>
<dbReference type="InterPro" id="IPR000313">
    <property type="entry name" value="PWWP_dom"/>
</dbReference>
<dbReference type="GO" id="GO:0009908">
    <property type="term" value="P:flower development"/>
    <property type="evidence" value="ECO:0007669"/>
    <property type="project" value="UniProtKB-KW"/>
</dbReference>
<dbReference type="InterPro" id="IPR006569">
    <property type="entry name" value="CID_dom"/>
</dbReference>
<keyword evidence="5" id="KW-0287">Flowering</keyword>
<feature type="compositionally biased region" description="Pro residues" evidence="8">
    <location>
        <begin position="1172"/>
        <end position="1198"/>
    </location>
</feature>
<dbReference type="Pfam" id="PF00855">
    <property type="entry name" value="PWWP"/>
    <property type="match status" value="1"/>
</dbReference>
<evidence type="ECO:0000256" key="4">
    <source>
        <dbReference type="ARBA" id="ARBA00023015"/>
    </source>
</evidence>
<evidence type="ECO:0000259" key="9">
    <source>
        <dbReference type="PROSITE" id="PS50812"/>
    </source>
</evidence>
<reference evidence="11" key="1">
    <citation type="submission" date="2019-08" db="EMBL/GenBank/DDBJ databases">
        <title>Reference gene set and small RNA set construction with multiple tissues from Davidia involucrata Baill.</title>
        <authorList>
            <person name="Yang H."/>
            <person name="Zhou C."/>
            <person name="Li G."/>
            <person name="Wang J."/>
            <person name="Gao P."/>
            <person name="Wang M."/>
            <person name="Wang R."/>
            <person name="Zhao Y."/>
        </authorList>
    </citation>
    <scope>NUCLEOTIDE SEQUENCE</scope>
    <source>
        <tissue evidence="11">Mixed with DoveR01_LX</tissue>
    </source>
</reference>
<evidence type="ECO:0000256" key="8">
    <source>
        <dbReference type="SAM" id="MobiDB-lite"/>
    </source>
</evidence>
<dbReference type="SMART" id="SM00293">
    <property type="entry name" value="PWWP"/>
    <property type="match status" value="1"/>
</dbReference>
<evidence type="ECO:0000256" key="2">
    <source>
        <dbReference type="ARBA" id="ARBA00022473"/>
    </source>
</evidence>
<feature type="domain" description="PWWP" evidence="9">
    <location>
        <begin position="25"/>
        <end position="82"/>
    </location>
</feature>
<dbReference type="GO" id="GO:0006397">
    <property type="term" value="P:mRNA processing"/>
    <property type="evidence" value="ECO:0007669"/>
    <property type="project" value="UniProtKB-KW"/>
</dbReference>
<sequence>MAPSRRKGGSKASAAAAAARRQWKVGDLVLAKVKGFPAWPATVSEPEKWGYPADWKKVLVYFFGTKQIAFCNPADVEAFTEEKKESLLIKRHGKGADFVRAVHEIIDSYEKLKKQDLVVDFNSGDEVTVTNAGNLVESLYNFGSKDETGTPAATLDSCPKSSFSTGDKNEPNLSVEDAGAVAQKDALHDREPSSEDPTDNLVVTEKPLSTTYSSRKRLGGIQPQSCDPLKRLPSARRSRSSSRVDSFKFPKLILPSSNGTKNAVDVESNALRDGSVTRNKRIRKSPDVSEGHDADSPAFVSNGSVEENGSEIVTVDSDTSSLNEGSTVESGCKHPQPESIVECCEGDVELSQTLDFQTKSTVIKKKRKLNRKRVTTDTTDINNRLDKEAGSKIEVHGTGQNLPTTRGKDERISKEDGDEHLPLVKRARVRMGRSSSTREEVDTFIQFEEKPSEVSNSLSGQVCSSVNCEENSPADRNSFVVRGAVDNSSSLDKCSQLSVNKAWPWEGKKNKQFGCSVDGEAALPPSKRLHRALEAMSANAAEDGQACSEAPSTMQTFINGCFSSTRDCFHVSMDSKAGNGIGVQNVDSFTNSASQDGTSGFSTSSNPPILEESAKSFVEVPICNKPLRRENSPKHEFCEDMLEEAVDCPDSKDLSVSSLGTRTSELMVVAQTPKPLSPNLGRKHACLGCNQGSLSQMSPSEDECRNENSELSNHRTDNPAKELDSSENSGMSLDPVSGAIGIAKSLPQSGTTLLLDSGEAPYCEPTKLWKLPLDENIQAIGMCEVVKETKATQDSNAISSPTSPKVMAAAVQGSDDRLGGRDVSGIRSSSSPTDGVDSPARTSPPNTSICNMSASDNSNFLENNGGCTPDGHLQHEKPKHASKWNNKAEATAALASFEAILGTLTRTKESIGRATRIAIDCAKFGIAAKVVEILSCNLENVSSLHRRVDLFFLVDSITQCSRGLKGDIGGIYPSAIQAVLPRLLLAAAPPGSSAQENRRQCLKVLRLWLERKILPESTIRHHIRDLDSLSGSSSIGAFSRRPLRTERALDDPLREMEGTIVDEYGSNSSFQLPGFCMPPMLKDKDEGSDSDGGSFEAVTPEHNSETPEERERIPMPAIEKHRHILEDVDGELEMEDVAPSFEAEMSSTSNVAGVNTLQTSHHQFEQQFQHPFAPPLPNDVPPSSPPLPTSPPPPPPLPSSAVADTVTNGVDSKLFMGTHNIENNLQQSIAQQSVALGINSKISDAVHYYAPECRDLQMQMQIPDSANSCSFSSVPVSHPVNGVQQTDGVTLHNKAYHLPPPHPAPSNQFSYVQADQRVQSGREVPPPSYSNRFHFGQNTDGGNFYSDHDRMKLTPHERCESWRSSGPSFSGSYYTDSTRVSYGPAPFTGPPCEPAIPDHRWAFPPPAMNHREFIPHRPPSDGPIPVGIRAPSFWQPR</sequence>
<dbReference type="GO" id="GO:0005634">
    <property type="term" value="C:nucleus"/>
    <property type="evidence" value="ECO:0007669"/>
    <property type="project" value="UniProtKB-SubCell"/>
</dbReference>
<feature type="region of interest" description="Disordered" evidence="8">
    <location>
        <begin position="695"/>
        <end position="730"/>
    </location>
</feature>
<evidence type="ECO:0000256" key="7">
    <source>
        <dbReference type="ARBA" id="ARBA00023242"/>
    </source>
</evidence>
<keyword evidence="3" id="KW-0507">mRNA processing</keyword>
<dbReference type="FunFam" id="1.25.40.90:FF:000037">
    <property type="entry name" value="Enhancer of ag-4 2"/>
    <property type="match status" value="1"/>
</dbReference>
<gene>
    <name evidence="11" type="ORF">Din_010561</name>
</gene>
<feature type="region of interest" description="Disordered" evidence="8">
    <location>
        <begin position="1081"/>
        <end position="1111"/>
    </location>
</feature>
<dbReference type="PROSITE" id="PS51391">
    <property type="entry name" value="CID"/>
    <property type="match status" value="1"/>
</dbReference>
<feature type="region of interest" description="Disordered" evidence="8">
    <location>
        <begin position="811"/>
        <end position="847"/>
    </location>
</feature>
<dbReference type="Gene3D" id="2.30.30.140">
    <property type="match status" value="1"/>
</dbReference>
<keyword evidence="6" id="KW-0804">Transcription</keyword>
<feature type="region of interest" description="Disordered" evidence="8">
    <location>
        <begin position="149"/>
        <end position="245"/>
    </location>
</feature>
<evidence type="ECO:0000256" key="3">
    <source>
        <dbReference type="ARBA" id="ARBA00022664"/>
    </source>
</evidence>
<comment type="subcellular location">
    <subcellularLocation>
        <location evidence="1">Nucleus</location>
    </subcellularLocation>
</comment>
<dbReference type="Pfam" id="PF04818">
    <property type="entry name" value="CID"/>
    <property type="match status" value="1"/>
</dbReference>
<organism evidence="11">
    <name type="scientific">Davidia involucrata</name>
    <name type="common">Dove tree</name>
    <dbReference type="NCBI Taxonomy" id="16924"/>
    <lineage>
        <taxon>Eukaryota</taxon>
        <taxon>Viridiplantae</taxon>
        <taxon>Streptophyta</taxon>
        <taxon>Embryophyta</taxon>
        <taxon>Tracheophyta</taxon>
        <taxon>Spermatophyta</taxon>
        <taxon>Magnoliopsida</taxon>
        <taxon>eudicotyledons</taxon>
        <taxon>Gunneridae</taxon>
        <taxon>Pentapetalae</taxon>
        <taxon>asterids</taxon>
        <taxon>Cornales</taxon>
        <taxon>Nyssaceae</taxon>
        <taxon>Davidia</taxon>
    </lineage>
</organism>
<keyword evidence="2" id="KW-0217">Developmental protein</keyword>
<evidence type="ECO:0000259" key="10">
    <source>
        <dbReference type="PROSITE" id="PS51391"/>
    </source>
</evidence>
<evidence type="ECO:0000256" key="1">
    <source>
        <dbReference type="ARBA" id="ARBA00004123"/>
    </source>
</evidence>
<dbReference type="EMBL" id="GHES01010561">
    <property type="protein sequence ID" value="MPA41120.1"/>
    <property type="molecule type" value="Transcribed_RNA"/>
</dbReference>
<feature type="domain" description="CID" evidence="10">
    <location>
        <begin position="889"/>
        <end position="1030"/>
    </location>
</feature>
<evidence type="ECO:0000256" key="6">
    <source>
        <dbReference type="ARBA" id="ARBA00023163"/>
    </source>
</evidence>
<feature type="compositionally biased region" description="Basic and acidic residues" evidence="8">
    <location>
        <begin position="702"/>
        <end position="724"/>
    </location>
</feature>